<gene>
    <name evidence="1" type="ORF">NMN56_012935</name>
</gene>
<keyword evidence="2" id="KW-1185">Reference proteome</keyword>
<evidence type="ECO:0000313" key="2">
    <source>
        <dbReference type="Proteomes" id="UP001214441"/>
    </source>
</evidence>
<protein>
    <submittedName>
        <fullName evidence="1">Uncharacterized protein</fullName>
    </submittedName>
</protein>
<comment type="caution">
    <text evidence="1">The sequence shown here is derived from an EMBL/GenBank/DDBJ whole genome shotgun (WGS) entry which is preliminary data.</text>
</comment>
<name>A0ABT6ZUV4_9ACTN</name>
<dbReference type="Proteomes" id="UP001214441">
    <property type="component" value="Unassembled WGS sequence"/>
</dbReference>
<accession>A0ABT6ZUV4</accession>
<evidence type="ECO:0000313" key="1">
    <source>
        <dbReference type="EMBL" id="MDJ1132845.1"/>
    </source>
</evidence>
<dbReference type="EMBL" id="JANCPR020000010">
    <property type="protein sequence ID" value="MDJ1132845.1"/>
    <property type="molecule type" value="Genomic_DNA"/>
</dbReference>
<sequence>MSVSPDPTVMREDVCRYPPCACPECGPGLREGDAAVRAPQSSGGEVGLPVRDMAALWALWRV</sequence>
<organism evidence="1 2">
    <name type="scientific">Streptomyces iconiensis</name>
    <dbReference type="NCBI Taxonomy" id="1384038"/>
    <lineage>
        <taxon>Bacteria</taxon>
        <taxon>Bacillati</taxon>
        <taxon>Actinomycetota</taxon>
        <taxon>Actinomycetes</taxon>
        <taxon>Kitasatosporales</taxon>
        <taxon>Streptomycetaceae</taxon>
        <taxon>Streptomyces</taxon>
    </lineage>
</organism>
<dbReference type="RefSeq" id="WP_274040190.1">
    <property type="nucleotide sequence ID" value="NZ_JANCPR020000010.1"/>
</dbReference>
<proteinExistence type="predicted"/>
<reference evidence="1 2" key="1">
    <citation type="submission" date="2023-05" db="EMBL/GenBank/DDBJ databases">
        <title>Streptantibioticus silvisoli sp. nov., acidotolerant actinomycetes 1 from pine litter.</title>
        <authorList>
            <person name="Swiecimska M."/>
            <person name="Golinska P."/>
            <person name="Sangal V."/>
            <person name="Wachnowicz B."/>
            <person name="Goodfellow M."/>
        </authorList>
    </citation>
    <scope>NUCLEOTIDE SEQUENCE [LARGE SCALE GENOMIC DNA]</scope>
    <source>
        <strain evidence="1 2">DSM 42109</strain>
    </source>
</reference>